<dbReference type="GO" id="GO:0006396">
    <property type="term" value="P:RNA processing"/>
    <property type="evidence" value="ECO:0007669"/>
    <property type="project" value="InterPro"/>
</dbReference>
<dbReference type="GO" id="GO:0003723">
    <property type="term" value="F:RNA binding"/>
    <property type="evidence" value="ECO:0007669"/>
    <property type="project" value="InterPro"/>
</dbReference>
<keyword evidence="5" id="KW-1185">Reference proteome</keyword>
<feature type="domain" description="Pseudouridine synthase II N-terminal" evidence="2">
    <location>
        <begin position="107"/>
        <end position="233"/>
    </location>
</feature>
<dbReference type="GO" id="GO:0009982">
    <property type="term" value="F:pseudouridine synthase activity"/>
    <property type="evidence" value="ECO:0007669"/>
    <property type="project" value="InterPro"/>
</dbReference>
<accession>A0A1I7RWF7</accession>
<gene>
    <name evidence="3" type="ORF">BXYJ_LOCUS13452</name>
</gene>
<dbReference type="PANTHER" id="PTHR13195">
    <property type="entry name" value="PSEUDOURIDINE SYNTHASE-RELATED"/>
    <property type="match status" value="1"/>
</dbReference>
<dbReference type="EMBL" id="CAJFCV020000006">
    <property type="protein sequence ID" value="CAG9128334.1"/>
    <property type="molecule type" value="Genomic_DNA"/>
</dbReference>
<evidence type="ECO:0000313" key="3">
    <source>
        <dbReference type="EMBL" id="CAD5233361.1"/>
    </source>
</evidence>
<dbReference type="PANTHER" id="PTHR13195:SF0">
    <property type="entry name" value="PSEUDOURIDYLATE SYNTHASE TRUB2, MITOCHONDRIAL"/>
    <property type="match status" value="1"/>
</dbReference>
<evidence type="ECO:0000313" key="5">
    <source>
        <dbReference type="Proteomes" id="UP000659654"/>
    </source>
</evidence>
<dbReference type="InterPro" id="IPR020103">
    <property type="entry name" value="PsdUridine_synth_cat_dom_sf"/>
</dbReference>
<dbReference type="Gene3D" id="3.30.2350.10">
    <property type="entry name" value="Pseudouridine synthase"/>
    <property type="match status" value="1"/>
</dbReference>
<sequence>MIYKWTAREVISNLNGFLCVYKQRDISLAALKALIIKRICEHGNALMVPPPPTIQRPIVEPHPKSGAPVVVGLREQPDYTLHPLVNGGTFNPLDFLLEEMEPMEATTSGVCVFALNDAVDDLESVRDLAWVNEYRLCGKLGEASFKNECKGQIVARAKADHITPRMFKKLLTKLCFHYKRLSFELANVDMQSEEAFEIARQGAARPRIIGSPIIYGLRLLKFDFPTFELQMNVVSENDVFLRQFIHEVGCSMGSLARPTKIQRVRIGPLLRSHALLDSQFQLPNILKNLKMITRIIEMEKKVRLGPTVKVMESSQSTGFIPEYHLSPDELSKERGRAIADGIESADDLRIPWGREYTKP</sequence>
<dbReference type="EMBL" id="CAJFDI010000006">
    <property type="protein sequence ID" value="CAD5233361.1"/>
    <property type="molecule type" value="Genomic_DNA"/>
</dbReference>
<dbReference type="WBParaSite" id="BXY_0507000.1">
    <property type="protein sequence ID" value="BXY_0507000.1"/>
    <property type="gene ID" value="BXY_0507000"/>
</dbReference>
<dbReference type="InterPro" id="IPR002501">
    <property type="entry name" value="PsdUridine_synth_N"/>
</dbReference>
<evidence type="ECO:0000256" key="1">
    <source>
        <dbReference type="ARBA" id="ARBA00008999"/>
    </source>
</evidence>
<dbReference type="AlphaFoldDB" id="A0A1I7RWF7"/>
<dbReference type="Proteomes" id="UP000582659">
    <property type="component" value="Unassembled WGS sequence"/>
</dbReference>
<proteinExistence type="inferred from homology"/>
<evidence type="ECO:0000313" key="6">
    <source>
        <dbReference type="WBParaSite" id="BXY_0507000.1"/>
    </source>
</evidence>
<evidence type="ECO:0000313" key="4">
    <source>
        <dbReference type="Proteomes" id="UP000095284"/>
    </source>
</evidence>
<name>A0A1I7RWF7_BURXY</name>
<evidence type="ECO:0000259" key="2">
    <source>
        <dbReference type="Pfam" id="PF01509"/>
    </source>
</evidence>
<organism evidence="4 6">
    <name type="scientific">Bursaphelenchus xylophilus</name>
    <name type="common">Pinewood nematode worm</name>
    <name type="synonym">Aphelenchoides xylophilus</name>
    <dbReference type="NCBI Taxonomy" id="6326"/>
    <lineage>
        <taxon>Eukaryota</taxon>
        <taxon>Metazoa</taxon>
        <taxon>Ecdysozoa</taxon>
        <taxon>Nematoda</taxon>
        <taxon>Chromadorea</taxon>
        <taxon>Rhabditida</taxon>
        <taxon>Tylenchina</taxon>
        <taxon>Tylenchomorpha</taxon>
        <taxon>Aphelenchoidea</taxon>
        <taxon>Aphelenchoididae</taxon>
        <taxon>Bursaphelenchus</taxon>
    </lineage>
</organism>
<dbReference type="Proteomes" id="UP000659654">
    <property type="component" value="Unassembled WGS sequence"/>
</dbReference>
<reference evidence="3" key="2">
    <citation type="submission" date="2020-09" db="EMBL/GenBank/DDBJ databases">
        <authorList>
            <person name="Kikuchi T."/>
        </authorList>
    </citation>
    <scope>NUCLEOTIDE SEQUENCE</scope>
    <source>
        <strain evidence="3">Ka4C1</strain>
    </source>
</reference>
<dbReference type="GO" id="GO:0001522">
    <property type="term" value="P:pseudouridine synthesis"/>
    <property type="evidence" value="ECO:0007669"/>
    <property type="project" value="InterPro"/>
</dbReference>
<reference evidence="6" key="1">
    <citation type="submission" date="2016-11" db="UniProtKB">
        <authorList>
            <consortium name="WormBaseParasite"/>
        </authorList>
    </citation>
    <scope>IDENTIFICATION</scope>
</reference>
<comment type="similarity">
    <text evidence="1">Belongs to the pseudouridine synthase TruB family.</text>
</comment>
<protein>
    <submittedName>
        <fullName evidence="3">(pine wood nematode) hypothetical protein</fullName>
    </submittedName>
    <submittedName>
        <fullName evidence="6">TruB_N domain-containing protein</fullName>
    </submittedName>
</protein>
<dbReference type="Proteomes" id="UP000095284">
    <property type="component" value="Unplaced"/>
</dbReference>
<dbReference type="SUPFAM" id="SSF55120">
    <property type="entry name" value="Pseudouridine synthase"/>
    <property type="match status" value="1"/>
</dbReference>
<dbReference type="Pfam" id="PF01509">
    <property type="entry name" value="TruB_N"/>
    <property type="match status" value="1"/>
</dbReference>
<dbReference type="eggNOG" id="KOG2559">
    <property type="taxonomic scope" value="Eukaryota"/>
</dbReference>
<dbReference type="InterPro" id="IPR039048">
    <property type="entry name" value="Trub2"/>
</dbReference>
<dbReference type="OrthoDB" id="9995526at2759"/>